<evidence type="ECO:0000256" key="3">
    <source>
        <dbReference type="ARBA" id="ARBA00023125"/>
    </source>
</evidence>
<evidence type="ECO:0000313" key="10">
    <source>
        <dbReference type="Proteomes" id="UP001497516"/>
    </source>
</evidence>
<evidence type="ECO:0000256" key="4">
    <source>
        <dbReference type="ARBA" id="ARBA00023163"/>
    </source>
</evidence>
<name>A0AAV2DH19_9ROSI</name>
<proteinExistence type="predicted"/>
<feature type="compositionally biased region" description="Polar residues" evidence="6">
    <location>
        <begin position="152"/>
        <end position="165"/>
    </location>
</feature>
<evidence type="ECO:0000259" key="7">
    <source>
        <dbReference type="PROSITE" id="PS50090"/>
    </source>
</evidence>
<organism evidence="9 10">
    <name type="scientific">Linum trigynum</name>
    <dbReference type="NCBI Taxonomy" id="586398"/>
    <lineage>
        <taxon>Eukaryota</taxon>
        <taxon>Viridiplantae</taxon>
        <taxon>Streptophyta</taxon>
        <taxon>Embryophyta</taxon>
        <taxon>Tracheophyta</taxon>
        <taxon>Spermatophyta</taxon>
        <taxon>Magnoliopsida</taxon>
        <taxon>eudicotyledons</taxon>
        <taxon>Gunneridae</taxon>
        <taxon>Pentapetalae</taxon>
        <taxon>rosids</taxon>
        <taxon>fabids</taxon>
        <taxon>Malpighiales</taxon>
        <taxon>Linaceae</taxon>
        <taxon>Linum</taxon>
    </lineage>
</organism>
<gene>
    <name evidence="9" type="ORF">LTRI10_LOCUS15106</name>
</gene>
<dbReference type="PROSITE" id="PS51294">
    <property type="entry name" value="HTH_MYB"/>
    <property type="match status" value="2"/>
</dbReference>
<feature type="domain" description="HTH myb-type" evidence="8">
    <location>
        <begin position="82"/>
        <end position="136"/>
    </location>
</feature>
<dbReference type="Gene3D" id="1.10.10.60">
    <property type="entry name" value="Homeodomain-like"/>
    <property type="match status" value="2"/>
</dbReference>
<comment type="subcellular location">
    <subcellularLocation>
        <location evidence="1">Nucleus</location>
    </subcellularLocation>
</comment>
<dbReference type="Pfam" id="PF00249">
    <property type="entry name" value="Myb_DNA-binding"/>
    <property type="match status" value="2"/>
</dbReference>
<dbReference type="PROSITE" id="PS50090">
    <property type="entry name" value="MYB_LIKE"/>
    <property type="match status" value="2"/>
</dbReference>
<dbReference type="InterPro" id="IPR009057">
    <property type="entry name" value="Homeodomain-like_sf"/>
</dbReference>
<keyword evidence="2" id="KW-0805">Transcription regulation</keyword>
<feature type="region of interest" description="Disordered" evidence="6">
    <location>
        <begin position="268"/>
        <end position="295"/>
    </location>
</feature>
<keyword evidence="5" id="KW-0539">Nucleus</keyword>
<evidence type="ECO:0000259" key="8">
    <source>
        <dbReference type="PROSITE" id="PS51294"/>
    </source>
</evidence>
<dbReference type="FunFam" id="1.10.10.60:FF:000254">
    <property type="entry name" value="transcription repressor MYB5-like"/>
    <property type="match status" value="1"/>
</dbReference>
<dbReference type="Proteomes" id="UP001497516">
    <property type="component" value="Chromosome 3"/>
</dbReference>
<dbReference type="EMBL" id="OZ034816">
    <property type="protein sequence ID" value="CAL1373158.1"/>
    <property type="molecule type" value="Genomic_DNA"/>
</dbReference>
<dbReference type="FunFam" id="1.10.10.60:FF:000121">
    <property type="entry name" value="Myb transcription factor"/>
    <property type="match status" value="1"/>
</dbReference>
<dbReference type="CDD" id="cd00167">
    <property type="entry name" value="SANT"/>
    <property type="match status" value="2"/>
</dbReference>
<keyword evidence="4" id="KW-0804">Transcription</keyword>
<evidence type="ECO:0000256" key="1">
    <source>
        <dbReference type="ARBA" id="ARBA00004123"/>
    </source>
</evidence>
<dbReference type="InterPro" id="IPR017930">
    <property type="entry name" value="Myb_dom"/>
</dbReference>
<sequence>MEMRNPSSSSSSEKSGKKAAVGTCGNGKGVGLKKGPWTAEEDEILSSYIRREGEGKWRMLPKRAGLLRCGKSCRLRWMNYLRPSVKRGHIAADEEDLILRMHRLLGNRWSLIAGRIPGRTDNEIKNYWNTHLSKKLISLGIDPTTHKPLLLANNTNKPPSSTKIPSNKPPSTGYHFPMPSSTSCNKNVMITTYDDHLQHRQGKLPMTMMEGDYCCYDGDASCSIGQGYQDMMLMIKDYCDTRSSHENIGNEDDDDDAFSSFLNSLINEEAEHHHHQQQQQVLDAKNPATASGSSS</sequence>
<dbReference type="SMART" id="SM00717">
    <property type="entry name" value="SANT"/>
    <property type="match status" value="2"/>
</dbReference>
<reference evidence="9 10" key="1">
    <citation type="submission" date="2024-04" db="EMBL/GenBank/DDBJ databases">
        <authorList>
            <person name="Fracassetti M."/>
        </authorList>
    </citation>
    <scope>NUCLEOTIDE SEQUENCE [LARGE SCALE GENOMIC DNA]</scope>
</reference>
<evidence type="ECO:0000256" key="5">
    <source>
        <dbReference type="ARBA" id="ARBA00023242"/>
    </source>
</evidence>
<dbReference type="PANTHER" id="PTHR47999:SF77">
    <property type="entry name" value="TRANSCRIPTION REPRESSOR MYB5-LIKE"/>
    <property type="match status" value="1"/>
</dbReference>
<keyword evidence="10" id="KW-1185">Reference proteome</keyword>
<dbReference type="GO" id="GO:0003677">
    <property type="term" value="F:DNA binding"/>
    <property type="evidence" value="ECO:0007669"/>
    <property type="project" value="UniProtKB-KW"/>
</dbReference>
<feature type="region of interest" description="Disordered" evidence="6">
    <location>
        <begin position="1"/>
        <end position="28"/>
    </location>
</feature>
<dbReference type="SUPFAM" id="SSF46689">
    <property type="entry name" value="Homeodomain-like"/>
    <property type="match status" value="1"/>
</dbReference>
<keyword evidence="3" id="KW-0238">DNA-binding</keyword>
<dbReference type="InterPro" id="IPR001005">
    <property type="entry name" value="SANT/Myb"/>
</dbReference>
<feature type="region of interest" description="Disordered" evidence="6">
    <location>
        <begin position="151"/>
        <end position="170"/>
    </location>
</feature>
<feature type="domain" description="HTH myb-type" evidence="8">
    <location>
        <begin position="29"/>
        <end position="81"/>
    </location>
</feature>
<feature type="domain" description="Myb-like" evidence="7">
    <location>
        <begin position="82"/>
        <end position="132"/>
    </location>
</feature>
<evidence type="ECO:0000256" key="2">
    <source>
        <dbReference type="ARBA" id="ARBA00023015"/>
    </source>
</evidence>
<protein>
    <submittedName>
        <fullName evidence="9">Uncharacterized protein</fullName>
    </submittedName>
</protein>
<evidence type="ECO:0000313" key="9">
    <source>
        <dbReference type="EMBL" id="CAL1373158.1"/>
    </source>
</evidence>
<dbReference type="PANTHER" id="PTHR47999">
    <property type="entry name" value="TRANSCRIPTION FACTOR MYB8-RELATED-RELATED"/>
    <property type="match status" value="1"/>
</dbReference>
<dbReference type="InterPro" id="IPR015495">
    <property type="entry name" value="Myb_TF_plants"/>
</dbReference>
<feature type="domain" description="Myb-like" evidence="7">
    <location>
        <begin position="29"/>
        <end position="81"/>
    </location>
</feature>
<dbReference type="AlphaFoldDB" id="A0AAV2DH19"/>
<dbReference type="GO" id="GO:0005634">
    <property type="term" value="C:nucleus"/>
    <property type="evidence" value="ECO:0007669"/>
    <property type="project" value="UniProtKB-SubCell"/>
</dbReference>
<accession>A0AAV2DH19</accession>
<evidence type="ECO:0000256" key="6">
    <source>
        <dbReference type="SAM" id="MobiDB-lite"/>
    </source>
</evidence>